<evidence type="ECO:0000313" key="2">
    <source>
        <dbReference type="Proteomes" id="UP000405524"/>
    </source>
</evidence>
<dbReference type="EMBL" id="CABWIC010000007">
    <property type="protein sequence ID" value="VWL91621.1"/>
    <property type="molecule type" value="Genomic_DNA"/>
</dbReference>
<proteinExistence type="predicted"/>
<reference evidence="1 2" key="1">
    <citation type="submission" date="2019-10" db="EMBL/GenBank/DDBJ databases">
        <authorList>
            <person name="Wolf R A."/>
        </authorList>
    </citation>
    <scope>NUCLEOTIDE SEQUENCE [LARGE SCALE GENOMIC DNA]</scope>
    <source>
        <strain evidence="1">Collinsella_intestinalis_DSM_13632</strain>
    </source>
</reference>
<accession>A0A5K1ISN8</accession>
<dbReference type="GeneID" id="77465364"/>
<sequence>MASDVKISYINLPVTFDQALDGIAYDHGEQGLGKALRLLCACASQQSKCPEYMLDVTGEKGWKLLAGRLRFDSVKDCMDFISDMRAEGLCAIVAEDGREYVACPIVSACVDAYKGKSERAKNAARARWSKKNELEGGESE</sequence>
<evidence type="ECO:0000313" key="1">
    <source>
        <dbReference type="EMBL" id="VWL91621.1"/>
    </source>
</evidence>
<dbReference type="RefSeq" id="WP_193221159.1">
    <property type="nucleotide sequence ID" value="NZ_CABWIC010000007.1"/>
</dbReference>
<gene>
    <name evidence="1" type="ORF">JKKLCJKK_00373</name>
</gene>
<protein>
    <submittedName>
        <fullName evidence="1">Uncharacterized protein</fullName>
    </submittedName>
</protein>
<dbReference type="AlphaFoldDB" id="A0A5K1ISN8"/>
<name>A0A5K1ISN8_9ACTN</name>
<dbReference type="Proteomes" id="UP000405524">
    <property type="component" value="Unassembled WGS sequence"/>
</dbReference>
<organism evidence="1 2">
    <name type="scientific">Collinsella intestinalis</name>
    <dbReference type="NCBI Taxonomy" id="147207"/>
    <lineage>
        <taxon>Bacteria</taxon>
        <taxon>Bacillati</taxon>
        <taxon>Actinomycetota</taxon>
        <taxon>Coriobacteriia</taxon>
        <taxon>Coriobacteriales</taxon>
        <taxon>Coriobacteriaceae</taxon>
        <taxon>Collinsella</taxon>
    </lineage>
</organism>